<dbReference type="PANTHER" id="PTHR43463:SF1">
    <property type="entry name" value="NICOTINATE-NUCLEOTIDE--DIMETHYLBENZIMIDAZOLE PHOSPHORIBOSYLTRANSFERASE"/>
    <property type="match status" value="1"/>
</dbReference>
<dbReference type="InterPro" id="IPR003200">
    <property type="entry name" value="Nict_dMeBzImd_PRibTrfase"/>
</dbReference>
<reference evidence="11 12" key="1">
    <citation type="submission" date="2019-11" db="EMBL/GenBank/DDBJ databases">
        <title>Type strains purchased from KCTC, JCM and DSMZ.</title>
        <authorList>
            <person name="Lu H."/>
        </authorList>
    </citation>
    <scope>NUCLEOTIDE SEQUENCE [LARGE SCALE GENOMIC DNA]</scope>
    <source>
        <strain evidence="11 12">JCM 31587</strain>
    </source>
</reference>
<dbReference type="RefSeq" id="WP_155457394.1">
    <property type="nucleotide sequence ID" value="NZ_WNKX01000046.1"/>
</dbReference>
<organism evidence="11 12">
    <name type="scientific">Massilia eburnea</name>
    <dbReference type="NCBI Taxonomy" id="1776165"/>
    <lineage>
        <taxon>Bacteria</taxon>
        <taxon>Pseudomonadati</taxon>
        <taxon>Pseudomonadota</taxon>
        <taxon>Betaproteobacteria</taxon>
        <taxon>Burkholderiales</taxon>
        <taxon>Oxalobacteraceae</taxon>
        <taxon>Telluria group</taxon>
        <taxon>Massilia</taxon>
    </lineage>
</organism>
<evidence type="ECO:0000256" key="1">
    <source>
        <dbReference type="ARBA" id="ARBA00005049"/>
    </source>
</evidence>
<accession>A0A6L6QPV7</accession>
<sequence>MTIPHISPVKDESLAAQLDRAINNKTKPLGSLGALEALAHKIGMIQKTARPEVREPAVLVFAADHGVVAEGISAFPQDVTWQMVENFLAGGAAINVFARQNGCSLQVVDAGVKHDFGQREGLVNRKIAPGTANFAQQPAMSVPQCMEAIECGMDLVAELPGNVLGFGEMGIGNTTAAAALMHRLTGIAVADCVGAGTGLTPEGVLHKQRVIEAAMALHADAQGGLQALAAFGGLEIAMMVGAMLKAAERRMVLLIDGFIVTSALLVAARVQPAVLEYCVYAHCSDENGHKRMLDFLGGRPLLNLGLRLGEGTGAALAVPLLRAAVNFLNQMATFESAQVSEKSE</sequence>
<evidence type="ECO:0000256" key="8">
    <source>
        <dbReference type="ARBA" id="ARBA00030686"/>
    </source>
</evidence>
<evidence type="ECO:0000256" key="6">
    <source>
        <dbReference type="ARBA" id="ARBA00022676"/>
    </source>
</evidence>
<name>A0A6L6QPV7_9BURK</name>
<feature type="active site" description="Proton acceptor" evidence="10">
    <location>
        <position position="310"/>
    </location>
</feature>
<dbReference type="EMBL" id="WNKX01000046">
    <property type="protein sequence ID" value="MTW14458.1"/>
    <property type="molecule type" value="Genomic_DNA"/>
</dbReference>
<dbReference type="GO" id="GO:0009236">
    <property type="term" value="P:cobalamin biosynthetic process"/>
    <property type="evidence" value="ECO:0007669"/>
    <property type="project" value="UniProtKB-UniRule"/>
</dbReference>
<comment type="pathway">
    <text evidence="1 10">Nucleoside biosynthesis; alpha-ribazole biosynthesis; alpha-ribazole from 5,6-dimethylbenzimidazole: step 1/2.</text>
</comment>
<dbReference type="FunFam" id="3.40.50.10210:FF:000001">
    <property type="entry name" value="Nicotinate-nucleotide--dimethylbenzimidazole phosphoribosyltransferase"/>
    <property type="match status" value="1"/>
</dbReference>
<dbReference type="CDD" id="cd02439">
    <property type="entry name" value="DMB-PRT_CobT"/>
    <property type="match status" value="1"/>
</dbReference>
<evidence type="ECO:0000256" key="5">
    <source>
        <dbReference type="ARBA" id="ARBA00022573"/>
    </source>
</evidence>
<dbReference type="InterPro" id="IPR023195">
    <property type="entry name" value="Nict_dMeBzImd_PRibTrfase_N"/>
</dbReference>
<keyword evidence="6 10" id="KW-0328">Glycosyltransferase</keyword>
<evidence type="ECO:0000256" key="10">
    <source>
        <dbReference type="HAMAP-Rule" id="MF_00230"/>
    </source>
</evidence>
<dbReference type="GO" id="GO:0008939">
    <property type="term" value="F:nicotinate-nucleotide-dimethylbenzimidazole phosphoribosyltransferase activity"/>
    <property type="evidence" value="ECO:0007669"/>
    <property type="project" value="UniProtKB-UniRule"/>
</dbReference>
<keyword evidence="7 10" id="KW-0808">Transferase</keyword>
<gene>
    <name evidence="10 11" type="primary">cobT</name>
    <name evidence="11" type="ORF">GM658_27970</name>
</gene>
<dbReference type="PANTHER" id="PTHR43463">
    <property type="entry name" value="NICOTINATE-NUCLEOTIDE--DIMETHYLBENZIMIDAZOLE PHOSPHORIBOSYLTRANSFERASE"/>
    <property type="match status" value="1"/>
</dbReference>
<keyword evidence="5 10" id="KW-0169">Cobalamin biosynthesis</keyword>
<dbReference type="HAMAP" id="MF_00230">
    <property type="entry name" value="CobT"/>
    <property type="match status" value="1"/>
</dbReference>
<protein>
    <recommendedName>
        <fullName evidence="4 10">Nicotinate-nucleotide--dimethylbenzimidazole phosphoribosyltransferase</fullName>
        <shortName evidence="10">NN:DBI PRT</shortName>
        <ecNumber evidence="3 10">2.4.2.21</ecNumber>
    </recommendedName>
    <alternativeName>
        <fullName evidence="8 10">N(1)-alpha-phosphoribosyltransferase</fullName>
    </alternativeName>
</protein>
<dbReference type="Gene3D" id="1.10.1610.10">
    <property type="match status" value="1"/>
</dbReference>
<dbReference type="UniPathway" id="UPA00061">
    <property type="reaction ID" value="UER00516"/>
</dbReference>
<proteinExistence type="inferred from homology"/>
<comment type="caution">
    <text evidence="11">The sequence shown here is derived from an EMBL/GenBank/DDBJ whole genome shotgun (WGS) entry which is preliminary data.</text>
</comment>
<evidence type="ECO:0000256" key="2">
    <source>
        <dbReference type="ARBA" id="ARBA00007110"/>
    </source>
</evidence>
<evidence type="ECO:0000256" key="3">
    <source>
        <dbReference type="ARBA" id="ARBA00011991"/>
    </source>
</evidence>
<dbReference type="OrthoDB" id="9781491at2"/>
<dbReference type="EC" id="2.4.2.21" evidence="3 10"/>
<comment type="catalytic activity">
    <reaction evidence="9 10">
        <text>5,6-dimethylbenzimidazole + nicotinate beta-D-ribonucleotide = alpha-ribazole 5'-phosphate + nicotinate + H(+)</text>
        <dbReference type="Rhea" id="RHEA:11196"/>
        <dbReference type="ChEBI" id="CHEBI:15378"/>
        <dbReference type="ChEBI" id="CHEBI:15890"/>
        <dbReference type="ChEBI" id="CHEBI:32544"/>
        <dbReference type="ChEBI" id="CHEBI:57502"/>
        <dbReference type="ChEBI" id="CHEBI:57918"/>
        <dbReference type="EC" id="2.4.2.21"/>
    </reaction>
</comment>
<comment type="similarity">
    <text evidence="2 10">Belongs to the CobT family.</text>
</comment>
<dbReference type="InterPro" id="IPR036087">
    <property type="entry name" value="Nict_dMeBzImd_PRibTrfase_sf"/>
</dbReference>
<dbReference type="SUPFAM" id="SSF52733">
    <property type="entry name" value="Nicotinate mononucleotide:5,6-dimethylbenzimidazole phosphoribosyltransferase (CobT)"/>
    <property type="match status" value="1"/>
</dbReference>
<evidence type="ECO:0000313" key="12">
    <source>
        <dbReference type="Proteomes" id="UP000472320"/>
    </source>
</evidence>
<comment type="function">
    <text evidence="10">Catalyzes the synthesis of alpha-ribazole-5'-phosphate from nicotinate mononucleotide (NAMN) and 5,6-dimethylbenzimidazole (DMB).</text>
</comment>
<evidence type="ECO:0000256" key="9">
    <source>
        <dbReference type="ARBA" id="ARBA00047340"/>
    </source>
</evidence>
<dbReference type="InterPro" id="IPR017846">
    <property type="entry name" value="Nict_dMeBzImd_PRibTrfase_bact"/>
</dbReference>
<dbReference type="NCBIfam" id="NF000996">
    <property type="entry name" value="PRK00105.1"/>
    <property type="match status" value="1"/>
</dbReference>
<evidence type="ECO:0000256" key="4">
    <source>
        <dbReference type="ARBA" id="ARBA00015486"/>
    </source>
</evidence>
<evidence type="ECO:0000313" key="11">
    <source>
        <dbReference type="EMBL" id="MTW14458.1"/>
    </source>
</evidence>
<dbReference type="Proteomes" id="UP000472320">
    <property type="component" value="Unassembled WGS sequence"/>
</dbReference>
<evidence type="ECO:0000256" key="7">
    <source>
        <dbReference type="ARBA" id="ARBA00022679"/>
    </source>
</evidence>
<dbReference type="NCBIfam" id="TIGR03160">
    <property type="entry name" value="cobT_DBIPRT"/>
    <property type="match status" value="1"/>
</dbReference>
<dbReference type="Gene3D" id="3.40.50.10210">
    <property type="match status" value="1"/>
</dbReference>
<keyword evidence="12" id="KW-1185">Reference proteome</keyword>
<dbReference type="AlphaFoldDB" id="A0A6L6QPV7"/>
<dbReference type="Pfam" id="PF02277">
    <property type="entry name" value="DBI_PRT"/>
    <property type="match status" value="1"/>
</dbReference>